<accession>A0AA39FGU3</accession>
<reference evidence="2" key="2">
    <citation type="submission" date="2023-03" db="EMBL/GenBank/DDBJ databases">
        <authorList>
            <person name="Inwood S.N."/>
            <person name="Skelly J.G."/>
            <person name="Guhlin J."/>
            <person name="Harrop T.W.R."/>
            <person name="Goldson S.G."/>
            <person name="Dearden P.K."/>
        </authorList>
    </citation>
    <scope>NUCLEOTIDE SEQUENCE</scope>
    <source>
        <strain evidence="2">Irish</strain>
        <tissue evidence="2">Whole body</tissue>
    </source>
</reference>
<feature type="region of interest" description="Disordered" evidence="1">
    <location>
        <begin position="190"/>
        <end position="219"/>
    </location>
</feature>
<name>A0AA39FGU3_9HYME</name>
<evidence type="ECO:0000313" key="2">
    <source>
        <dbReference type="EMBL" id="KAK0169335.1"/>
    </source>
</evidence>
<protein>
    <recommendedName>
        <fullName evidence="4">PWWP domain-containing protein</fullName>
    </recommendedName>
</protein>
<keyword evidence="3" id="KW-1185">Reference proteome</keyword>
<organism evidence="2 3">
    <name type="scientific">Microctonus aethiopoides</name>
    <dbReference type="NCBI Taxonomy" id="144406"/>
    <lineage>
        <taxon>Eukaryota</taxon>
        <taxon>Metazoa</taxon>
        <taxon>Ecdysozoa</taxon>
        <taxon>Arthropoda</taxon>
        <taxon>Hexapoda</taxon>
        <taxon>Insecta</taxon>
        <taxon>Pterygota</taxon>
        <taxon>Neoptera</taxon>
        <taxon>Endopterygota</taxon>
        <taxon>Hymenoptera</taxon>
        <taxon>Apocrita</taxon>
        <taxon>Ichneumonoidea</taxon>
        <taxon>Braconidae</taxon>
        <taxon>Euphorinae</taxon>
        <taxon>Microctonus</taxon>
    </lineage>
</organism>
<feature type="region of interest" description="Disordered" evidence="1">
    <location>
        <begin position="109"/>
        <end position="139"/>
    </location>
</feature>
<comment type="caution">
    <text evidence="2">The sequence shown here is derived from an EMBL/GenBank/DDBJ whole genome shotgun (WGS) entry which is preliminary data.</text>
</comment>
<gene>
    <name evidence="2" type="ORF">PV328_012189</name>
</gene>
<proteinExistence type="predicted"/>
<feature type="compositionally biased region" description="Polar residues" evidence="1">
    <location>
        <begin position="191"/>
        <end position="209"/>
    </location>
</feature>
<dbReference type="AlphaFoldDB" id="A0AA39FGU3"/>
<evidence type="ECO:0000313" key="3">
    <source>
        <dbReference type="Proteomes" id="UP001168990"/>
    </source>
</evidence>
<sequence length="219" mass="24748">MNTNLKKKYTIAQFEDGLQIIPTCWLNEKKDGSWWPSHIKSLNTLEKLIKAANLPEDVENWNLCKVERCFGSTDDWFRAKEKLVEAEETSCLIESDELSDNELAMKLKKQRRKRAKKTISSDESSSEPTNDRNLPRKHKITITKNKSADNLMLPTPPLFYSSTPARTSIQDEINTHPSTSKRTQFHEKTITHGSTGGNVATTSIGGNSEVNHDISESGK</sequence>
<dbReference type="EMBL" id="JAQQBS010000677">
    <property type="protein sequence ID" value="KAK0169335.1"/>
    <property type="molecule type" value="Genomic_DNA"/>
</dbReference>
<reference evidence="2" key="1">
    <citation type="journal article" date="2023" name="bioRxiv">
        <title>Scaffold-level genome assemblies of two parasitoid biocontrol wasps reveal the parthenogenesis mechanism and an associated novel virus.</title>
        <authorList>
            <person name="Inwood S."/>
            <person name="Skelly J."/>
            <person name="Guhlin J."/>
            <person name="Harrop T."/>
            <person name="Goldson S."/>
            <person name="Dearden P."/>
        </authorList>
    </citation>
    <scope>NUCLEOTIDE SEQUENCE</scope>
    <source>
        <strain evidence="2">Irish</strain>
        <tissue evidence="2">Whole body</tissue>
    </source>
</reference>
<evidence type="ECO:0008006" key="4">
    <source>
        <dbReference type="Google" id="ProtNLM"/>
    </source>
</evidence>
<evidence type="ECO:0000256" key="1">
    <source>
        <dbReference type="SAM" id="MobiDB-lite"/>
    </source>
</evidence>
<dbReference type="Proteomes" id="UP001168990">
    <property type="component" value="Unassembled WGS sequence"/>
</dbReference>
<feature type="compositionally biased region" description="Basic and acidic residues" evidence="1">
    <location>
        <begin position="210"/>
        <end position="219"/>
    </location>
</feature>